<keyword evidence="2" id="KW-1185">Reference proteome</keyword>
<evidence type="ECO:0000313" key="2">
    <source>
        <dbReference type="Proteomes" id="UP000004200"/>
    </source>
</evidence>
<organism evidence="1 2">
    <name type="scientific">Thiorhodococcus drewsii AZ1</name>
    <dbReference type="NCBI Taxonomy" id="765913"/>
    <lineage>
        <taxon>Bacteria</taxon>
        <taxon>Pseudomonadati</taxon>
        <taxon>Pseudomonadota</taxon>
        <taxon>Gammaproteobacteria</taxon>
        <taxon>Chromatiales</taxon>
        <taxon>Chromatiaceae</taxon>
        <taxon>Thiorhodococcus</taxon>
    </lineage>
</organism>
<evidence type="ECO:0000313" key="1">
    <source>
        <dbReference type="EMBL" id="EGV28346.1"/>
    </source>
</evidence>
<proteinExistence type="predicted"/>
<dbReference type="AlphaFoldDB" id="G2E6E6"/>
<name>G2E6E6_9GAMM</name>
<accession>G2E6E6</accession>
<gene>
    <name evidence="1" type="ORF">ThidrDRAFT_3879</name>
</gene>
<reference evidence="1 2" key="1">
    <citation type="submission" date="2011-06" db="EMBL/GenBank/DDBJ databases">
        <title>The draft genome of Thiorhodococcus drewsii AZ1.</title>
        <authorList>
            <consortium name="US DOE Joint Genome Institute (JGI-PGF)"/>
            <person name="Lucas S."/>
            <person name="Han J."/>
            <person name="Lapidus A."/>
            <person name="Cheng J.-F."/>
            <person name="Goodwin L."/>
            <person name="Pitluck S."/>
            <person name="Peters L."/>
            <person name="Land M.L."/>
            <person name="Hauser L."/>
            <person name="Vogl K."/>
            <person name="Liu Z."/>
            <person name="Imhoff J."/>
            <person name="Thiel V."/>
            <person name="Frigaard N.-U."/>
            <person name="Bryant D.A."/>
            <person name="Woyke T.J."/>
        </authorList>
    </citation>
    <scope>NUCLEOTIDE SEQUENCE [LARGE SCALE GENOMIC DNA]</scope>
    <source>
        <strain evidence="1 2">AZ1</strain>
    </source>
</reference>
<dbReference type="Proteomes" id="UP000004200">
    <property type="component" value="Unassembled WGS sequence"/>
</dbReference>
<dbReference type="EMBL" id="AFWT01000040">
    <property type="protein sequence ID" value="EGV28346.1"/>
    <property type="molecule type" value="Genomic_DNA"/>
</dbReference>
<sequence>MDCTDCGDDIGMLIECHGWGRPASASIYWAALDTENRTTGPLSFEVAGEVFRRTATTVHFGQLGEVPRMDLAPSDPLLVAIQKASHMRVTFADSAVRIGLGGFASAYERFDHACPWRADAESFGDREALSNEAAR</sequence>
<comment type="caution">
    <text evidence="1">The sequence shown here is derived from an EMBL/GenBank/DDBJ whole genome shotgun (WGS) entry which is preliminary data.</text>
</comment>
<dbReference type="STRING" id="765913.ThidrDRAFT_3879"/>
<protein>
    <submittedName>
        <fullName evidence="1">Uncharacterized protein</fullName>
    </submittedName>
</protein>